<dbReference type="FunFam" id="1.10.287.690:FF:000002">
    <property type="entry name" value="DNA polymerase zeta"/>
    <property type="match status" value="1"/>
</dbReference>
<reference evidence="18" key="1">
    <citation type="journal article" date="2023" name="G3 (Bethesda)">
        <title>A reference genome for the long-term kleptoplast-retaining sea slug Elysia crispata morphotype clarki.</title>
        <authorList>
            <person name="Eastman K.E."/>
            <person name="Pendleton A.L."/>
            <person name="Shaikh M.A."/>
            <person name="Suttiyut T."/>
            <person name="Ogas R."/>
            <person name="Tomko P."/>
            <person name="Gavelis G."/>
            <person name="Widhalm J.R."/>
            <person name="Wisecaver J.H."/>
        </authorList>
    </citation>
    <scope>NUCLEOTIDE SEQUENCE</scope>
    <source>
        <strain evidence="18">ECLA1</strain>
    </source>
</reference>
<dbReference type="InterPro" id="IPR006134">
    <property type="entry name" value="DNA-dir_DNA_pol_B_multi_dom"/>
</dbReference>
<sequence length="4817" mass="533662">MNLVHVTALKFRQQKKDEKDDDETNKNASSPKEVSRENLLVSSTSTSLSSLPENHIWNVKNIPSELLLPSSVERQSICELEVDVVAADIQNRQELTNNIGANPGLASLWEDEKQRRRDAGESSQIDPDISQERHGAVSSESETELLRQFLSIVKEQQGFRDSQSESSILSQSLPASQLEKHISRQDSWSSSEGTVILDNQNEEVIEEKDENKPIISMDSIKKVVSFSQSFSNTPSQKDSQDCSVADILASLLEEAGPPSSQVTNLEEKDSVLNQNIVRDEVDEEEEDKETLMMSQSLYQTDKDDKNEGLSFDPEKDNMVDSIGMDTDEDDDIDLLPQLDGASDNVSNDKKTIDTAQNLAETSSQNSSITENSIQHMSGQLTADSSLVPRRDLNQWGEEKSQKQGYSSDQSSGCSQQGVNIWPGQVNSNWHGQNSVWQQQHQRFHNWSPQHQSQASAYLQQQMPYRATSPFHSPPHNSFASSGHTSSGFQTPSPSISQHRSPFQYPGYHAQSPSSNQQQFVNQSYQSPYQSPTSSNHSYQQSPQPYQSPTTTGPQAYQSPMPYTGKSYPSGAPYQGPGYQSSPSNQLYQSPTYHPGSSNGGHVYQSPYHSPHQSYTSSYPSPGYHSQQQPGWSSRRDYHGYFSSGPPGVPQPQQSSPAHSAPGSALHSQSEVGTPASVSSIGCSGDLTRPQPILSGSINSAFSTSLSSFSQTEDDAKMTSKSQKLHQENPSLISEEMTGQSKTRETFVKSEEPELPSEESKRSKILQGDSDDFKFPHCTRTSPSDPNTTEEHIKNATHLQKTSYARALPPPTSCAKTSQESGSEQLEKTIVAKSNQTVIEKSSNSSPSNKISTLDFNPVASKTSTSNAGTCEKIEEKPAGVDASATPMIQQLLMEESPARKNIKPKDRLAVAAAGLKKPMLSPSPPKPKKKSKVKSNSQGAKPLGRPRSASASSPVASIIDFRGDLSPQQPSMGSQHQMQAKISRSQSISLPFSNDSRMVGPPQAYGWNQQAYSQPQQMWHQSYPAWQQHQHPHHPQLQQQQPSWGNSQWQNFSNPPSYGNGSVMHSSNTQSFTPARVQNRSFSADASLSPSDVGSMLPRHPSQPNRLRADQGNGIDNPGTASWHQDSCETKADVSGEAKDTSSLSSLLQLVSDVGSSSDETGWDNVSGLSKTHSNGNIEVNSMKSTPTSENTNQQSPTLKDFITLETPVRPSGNSNGNCLSSGEFDQMEESTPENKAPSKVHPRLGKQNRLKRIGPKLSRPGELNSGDGSSVSWTGSIQPRSSDSGCTDSSNAINPNPWYTYTFHVPTPVFKKLKFYQSAKARRQTVKVVRMHPMDARRYSLLKIGREVVRVTRLTPQELTRYNVTFPPPSQYASSDGSSNRVNLDIPTSSGDGHNGEGGAEENSISFDTDFPPNKVAPPSSFDSSHVTASVQRSVAQSSSRNSPRSGSPAAASYSGRGDWGRQLSTHHQHQFGFSGYNGDDLSSRGISSNLYSGQGPGLRNQQGDYVYNHRSPEQGSLSYPMHQPMPLGNTHGRNCNVGPIGFSMRDGQKSNDNPPISPSTSGLQNTVSYSTNYQSNFINNTSYPYCHHHYQHHQQQHTFQQSYQQTQQQHQQPLHPQQQADHSSSHVEQKNELRSPGQHGLTSNIDSKGTQGHSDVYKSTTGTLTVNTWENAHINHAEKLAKINDELQSSASCNTSSHLSHHCHEDNNWSRDSAGSPSKEAYLYKKKKMRRKKKLSLKKKISEMEHNGIQALDNLDGSANSNTDKVTPLSCFAQLKTSKNGDLPAKIVLKNVKSLRLKIPRPYSECIGNNESLDLAGEEERDPCSDSLEQLSDVSRKTHDYVPAKLETSLEKPGKQGCRQAKLRSIYSSSFLDQKKRKKRRKKQEPLKEGVHYIIIGKFKGHTSMLVKIKPVLVSPGEAVSAEKFEKLSSSDIIRQVTLFSSPLTQSLNASEANLSYELPSRSERQGKRRRKFKSAFAKTFKTEGHDDCKEPSFINSEHPKNGEAGLMRVEAMTNNNTSIISTDVFFTKVREAFLLHAHSQTASSNESPPVKSLFFEGISIWQLTDFKKKLVKNLNKSRNDEYSSSSDEEDDILDEEILHKKLYPDRMPEFSKTNASSTKISKSTMYLDSLNILSSYYLKETASRPLDLVKPTCVTEICKVQSLPTDNNLGLSTYPLQSVEFSNEKTKIKATTSQSTKDTPKRVEKDDFLKRQMAFFEDISSTSESENELKSEAEKTNISPKCPPLRLSVGSNGIKILKSTDNEPNFSVGVEKFEPHIVPVSPRGTVEEENCNTANYFEALPGPHESDNPVKKNGDQSLAADAENLVENISLCEKPYKDKSSSKDHSNECEMALKVSVRKNQDKNFTMERNSIIEDKSENNVDPAFCQNANEILSNVCKESDMSFTKCTIIDSTKKTELLNGCAGSRPPLLKRTKKCGKNRKRSVQLKYKVFARRSQLANKESSSNDEAQASDEKTSVFEKKRLRQRKQTSYRFYSENLDTSDDEIWGIEESNCSKPFSALTGPTTSMKPVPDVQDSLRFGKNFPPGSSRRRKGPAGGGKLLNSLSLLHMATLANLTDVQQDSLDSSQSTLQEATSTPTEQYSDKAIGDCYPEYTPSLEALSFISPKTSDEAGVSPPVAFSPTDSKVDDQAKSIGQSHSSRRLLHSVHHRTSLKPGCNGSSNLGTRPMHFSHLGNESASSSPVPSNFAVKDSVQAEDIPSVTTEHSENISSMTTVATATVHQLLETRKAQVNCASFSMKDILRLATPDDSMDSDSKDSAALVKPPEVRRAQVKSTTLSMKDILQLTNSGSPTEESNGLHHLLTKKRDTDNQLHKNDIEQISKACSSHLNHAELSHSQHSSGAFQSKHLLEEKPHDKITTGMKEQNNQNSSNSDSSLKQTSKIAKNEQADDDSQKICISDPKELVSSDKHMNLSKRDKTESMLHSFCITKEETDSVHSAQNIESQDSASHSTYSEQPRSHAAALFTQDERKCAGPCKKQDETDGDVHKIGTGCLNTSTESDASYDAQNKILSSSASCLTLPVAHSISSSMPKLPEISITCDERDLLKDNKPCHGLNDQLRDLNPLHPLQIPTYPYLAWPPAHPYPSAPVSDSPMYRHASYWQWLAQPGSSTSSPLNLCTTSHRSPNNYSPITPTSPLSPYCPNHSSMFPPVHASSLSPPIKRSKPLWYPWLNVESVKNNNSYQQLPSPSSYGSQKEKFSQEKDKKFVANNDKNTNKPPSLSHSIADLLASSTSKPTSLKVNTDVLSSCETVSQFLGSVIDTAYDRHFQKMHQSLSIDPSREPSASSGQQVFTRRPSSVPDRSSTVTNDNIHHRKLATVPHQCASQEKPATSQRHILNQIPSEVLRDFPGPFSGVRRGEADRVRAMLENEMVLRGHLGLPPLRPMASHGNASRNDSQSLTERLVSQLIKGSEKDKIGKEPMDGSKGRKRAAGPSLGPDKGSGPSQSNSDKRNAGSSRKRDYYERNNRKDNGSNRGKPKVDKSLGKHKKLTIRPVTFPPRRKSIEENLQDLGLNSIQPPVAFCSNQQDLPDKPMEHGGQVLKVESNRFKDIDAFPCSKQLVGIESWRCKSLIKAGPHTHVLNEAGDISVPENSRQLRILLEPDRYIVACPAHAPPAKATVVTWLSSQMSVISNKFKANNEFKHQKGSSKLLPETSTGDNYKFVKSSQHPLFSLEKNTSVTEIIILKKSEDCSSGLASPPSSDLSTDDNSTSMLDTDLDISRTPSQTPRPVFTQSETQLCNASDNPRKFNVKSSAVSQSPTWPQTSDVHFPKAKRRKIFASHDKAKEAKLSTAPMMFSSTPFTPIDVCNPSSKSETASPKCCTPSKQPENSGDGTEDQVTSLLKRVSTNTENHIRKNVLSSQTQRQYSELGFTAAEMSQIEGPTPKNTYGFKITQNQTHGFKARHKYQNITTLSLELHVETRGDLRPDPELDPIQAVFYSVLDDIPADRGRRSITGVIIVDVQSWTKVRSRQLNHDQLTSQKSIPGSSQGNPTPSKDPTSSCNVISKSKQIVHHTPPSSPKPVASQSPSPKSKRRSIGKGKGRYKTSSQSPVRPRSTSDSLLPDQALLEKSSVGKDLEITYVQDEMHLLGTMIDLVKRFDPDILVGYEIQMLSWGFLLQRAAHLGLDLCSKIARVQDSKENNQFNAAKDEWGADHMSEIHVAGRVVLNLWRIIRHEVALNVYSFENVAFHILHQRIPLYSFRSLTKWFSHRTHLLRWRVLEHYIVRVKSQLEVIDSLDLIGKTSEFARVFGIEFYDVLARGSQIRVESMMLRLAKPLNYVPVSPSVHQRARQRAPECIPLTLEPESKLYSSPVVVLDFQSLYPSIMIAYNYCFSTCLGRLSCLENAHEGPFEFGCTSLKVTPASLKKIQDCITVSPNGVVFLKSSVRRGVLPRMVEEILNTRIMVKKSMKAVKDDKTMSRMLDARQLGLKLIANVTYGYTGASFSGRMPCIEVGDSIVRKARESLERAIELVRNTPKWGAEVVYGDTDSLFIHFPGRSKDEAFKIGHEIADAVTAMFPSPMKLKFEKVYLPCVLQTKKRYVGYMYETPDQKEPVFDAKGIETVRRDSCSAVSKILERSIKVMFSTHDLSRVRAYVTRQLHKLLEGKVSVLDLIFAKEFRGSLGYKPGACVPALEIARRRMRIDRRWEPRVGERVPYVVIHGPPGLPLIQLVREPHDLTLDPTLRLNATYYITKQILPPLDRFFSLAGVNVFKWYQDMPKVVRLSPMIGIAPSVKQTEKLATTRLLCLPLEINAYALLGAQMGSALTARAVVSAPFFLVHEGTVYTLAIKAIMIHKVTIS</sequence>
<keyword evidence="12" id="KW-0411">Iron-sulfur</keyword>
<feature type="compositionally biased region" description="Basic and acidic residues" evidence="15">
    <location>
        <begin position="1126"/>
        <end position="1137"/>
    </location>
</feature>
<dbReference type="InterPro" id="IPR017964">
    <property type="entry name" value="DNA-dir_DNA_pol_B_CS"/>
</dbReference>
<feature type="region of interest" description="Disordered" evidence="15">
    <location>
        <begin position="281"/>
        <end position="348"/>
    </location>
</feature>
<feature type="compositionally biased region" description="Polar residues" evidence="15">
    <location>
        <begin position="2957"/>
        <end position="2976"/>
    </location>
</feature>
<feature type="compositionally biased region" description="Basic and acidic residues" evidence="15">
    <location>
        <begin position="3430"/>
        <end position="3445"/>
    </location>
</feature>
<comment type="cofactor">
    <cofactor evidence="1">
        <name>[4Fe-4S] cluster</name>
        <dbReference type="ChEBI" id="CHEBI:49883"/>
    </cofactor>
</comment>
<keyword evidence="6" id="KW-0548">Nucleotidyltransferase</keyword>
<feature type="region of interest" description="Disordered" evidence="15">
    <location>
        <begin position="2955"/>
        <end position="2976"/>
    </location>
</feature>
<evidence type="ECO:0000259" key="16">
    <source>
        <dbReference type="Pfam" id="PF00136"/>
    </source>
</evidence>
<feature type="region of interest" description="Disordered" evidence="15">
    <location>
        <begin position="2522"/>
        <end position="2562"/>
    </location>
</feature>
<dbReference type="Proteomes" id="UP001283361">
    <property type="component" value="Unassembled WGS sequence"/>
</dbReference>
<feature type="region of interest" description="Disordered" evidence="15">
    <location>
        <begin position="2768"/>
        <end position="2797"/>
    </location>
</feature>
<feature type="region of interest" description="Disordered" evidence="15">
    <location>
        <begin position="1"/>
        <end position="46"/>
    </location>
</feature>
<feature type="compositionally biased region" description="Basic residues" evidence="15">
    <location>
        <begin position="4049"/>
        <end position="4062"/>
    </location>
</feature>
<dbReference type="PRINTS" id="PR00106">
    <property type="entry name" value="DNAPOLB"/>
</dbReference>
<dbReference type="CDD" id="cd05534">
    <property type="entry name" value="POLBc_zeta"/>
    <property type="match status" value="1"/>
</dbReference>
<feature type="region of interest" description="Disordered" evidence="15">
    <location>
        <begin position="1694"/>
        <end position="1719"/>
    </location>
</feature>
<dbReference type="CDD" id="cd05778">
    <property type="entry name" value="DNA_polB_zeta_exo"/>
    <property type="match status" value="1"/>
</dbReference>
<evidence type="ECO:0000256" key="9">
    <source>
        <dbReference type="ARBA" id="ARBA00022833"/>
    </source>
</evidence>
<feature type="compositionally biased region" description="Polar residues" evidence="15">
    <location>
        <begin position="1642"/>
        <end position="1658"/>
    </location>
</feature>
<feature type="compositionally biased region" description="Polar residues" evidence="15">
    <location>
        <begin position="4063"/>
        <end position="4078"/>
    </location>
</feature>
<feature type="region of interest" description="Disordered" evidence="15">
    <location>
        <begin position="1083"/>
        <end position="1137"/>
    </location>
</feature>
<dbReference type="Gene3D" id="1.10.287.690">
    <property type="entry name" value="Helix hairpin bin"/>
    <property type="match status" value="1"/>
</dbReference>
<feature type="compositionally biased region" description="Polar residues" evidence="15">
    <location>
        <begin position="966"/>
        <end position="985"/>
    </location>
</feature>
<feature type="compositionally biased region" description="Low complexity" evidence="15">
    <location>
        <begin position="522"/>
        <end position="551"/>
    </location>
</feature>
<feature type="compositionally biased region" description="Low complexity" evidence="15">
    <location>
        <begin position="945"/>
        <end position="957"/>
    </location>
</feature>
<feature type="compositionally biased region" description="Polar residues" evidence="15">
    <location>
        <begin position="1267"/>
        <end position="1292"/>
    </location>
</feature>
<feature type="compositionally biased region" description="Polar residues" evidence="15">
    <location>
        <begin position="577"/>
        <end position="596"/>
    </location>
</feature>
<feature type="region of interest" description="Disordered" evidence="15">
    <location>
        <begin position="3427"/>
        <end position="3520"/>
    </location>
</feature>
<organism evidence="18 19">
    <name type="scientific">Elysia crispata</name>
    <name type="common">lettuce slug</name>
    <dbReference type="NCBI Taxonomy" id="231223"/>
    <lineage>
        <taxon>Eukaryota</taxon>
        <taxon>Metazoa</taxon>
        <taxon>Spiralia</taxon>
        <taxon>Lophotrochozoa</taxon>
        <taxon>Mollusca</taxon>
        <taxon>Gastropoda</taxon>
        <taxon>Heterobranchia</taxon>
        <taxon>Euthyneura</taxon>
        <taxon>Panpulmonata</taxon>
        <taxon>Sacoglossa</taxon>
        <taxon>Placobranchoidea</taxon>
        <taxon>Plakobranchidae</taxon>
        <taxon>Elysia</taxon>
    </lineage>
</organism>
<evidence type="ECO:0000256" key="2">
    <source>
        <dbReference type="ARBA" id="ARBA00005755"/>
    </source>
</evidence>
<feature type="region of interest" description="Disordered" evidence="15">
    <location>
        <begin position="1594"/>
        <end position="1658"/>
    </location>
</feature>
<feature type="region of interest" description="Disordered" evidence="15">
    <location>
        <begin position="3710"/>
        <end position="3787"/>
    </location>
</feature>
<feature type="region of interest" description="Disordered" evidence="15">
    <location>
        <begin position="3202"/>
        <end position="3223"/>
    </location>
</feature>
<comment type="catalytic activity">
    <reaction evidence="14">
        <text>DNA(n) + a 2'-deoxyribonucleoside 5'-triphosphate = DNA(n+1) + diphosphate</text>
        <dbReference type="Rhea" id="RHEA:22508"/>
        <dbReference type="Rhea" id="RHEA-COMP:17339"/>
        <dbReference type="Rhea" id="RHEA-COMP:17340"/>
        <dbReference type="ChEBI" id="CHEBI:33019"/>
        <dbReference type="ChEBI" id="CHEBI:61560"/>
        <dbReference type="ChEBI" id="CHEBI:173112"/>
        <dbReference type="EC" id="2.7.7.7"/>
    </reaction>
</comment>
<dbReference type="EMBL" id="JAWDGP010003545">
    <property type="protein sequence ID" value="KAK3773325.1"/>
    <property type="molecule type" value="Genomic_DNA"/>
</dbReference>
<feature type="region of interest" description="Disordered" evidence="15">
    <location>
        <begin position="1543"/>
        <end position="1569"/>
    </location>
</feature>
<keyword evidence="13" id="KW-0234">DNA repair</keyword>
<feature type="compositionally biased region" description="Low complexity" evidence="15">
    <location>
        <begin position="1598"/>
        <end position="1621"/>
    </location>
</feature>
<feature type="region of interest" description="Disordered" evidence="15">
    <location>
        <begin position="3828"/>
        <end position="3856"/>
    </location>
</feature>
<dbReference type="GO" id="GO:0000166">
    <property type="term" value="F:nucleotide binding"/>
    <property type="evidence" value="ECO:0007669"/>
    <property type="project" value="InterPro"/>
</dbReference>
<feature type="compositionally biased region" description="Polar residues" evidence="15">
    <location>
        <begin position="1168"/>
        <end position="1198"/>
    </location>
</feature>
<comment type="similarity">
    <text evidence="2">Belongs to the DNA polymerase type-B family.</text>
</comment>
<feature type="compositionally biased region" description="Low complexity" evidence="15">
    <location>
        <begin position="2886"/>
        <end position="2897"/>
    </location>
</feature>
<feature type="compositionally biased region" description="Polar residues" evidence="15">
    <location>
        <begin position="2696"/>
        <end position="2706"/>
    </location>
</feature>
<comment type="caution">
    <text evidence="18">The sequence shown here is derived from an EMBL/GenBank/DDBJ whole genome shotgun (WGS) entry which is preliminary data.</text>
</comment>
<dbReference type="GO" id="GO:0003887">
    <property type="term" value="F:DNA-directed DNA polymerase activity"/>
    <property type="evidence" value="ECO:0007669"/>
    <property type="project" value="UniProtKB-KW"/>
</dbReference>
<feature type="compositionally biased region" description="Polar residues" evidence="15">
    <location>
        <begin position="510"/>
        <end position="521"/>
    </location>
</feature>
<feature type="compositionally biased region" description="Polar residues" evidence="15">
    <location>
        <begin position="1372"/>
        <end position="1393"/>
    </location>
</feature>
<evidence type="ECO:0000256" key="1">
    <source>
        <dbReference type="ARBA" id="ARBA00001966"/>
    </source>
</evidence>
<evidence type="ECO:0000256" key="12">
    <source>
        <dbReference type="ARBA" id="ARBA00023014"/>
    </source>
</evidence>
<dbReference type="GO" id="GO:0051536">
    <property type="term" value="F:iron-sulfur cluster binding"/>
    <property type="evidence" value="ECO:0007669"/>
    <property type="project" value="UniProtKB-KW"/>
</dbReference>
<feature type="compositionally biased region" description="Basic and acidic residues" evidence="15">
    <location>
        <begin position="2905"/>
        <end position="2924"/>
    </location>
</feature>
<feature type="domain" description="DNA-directed DNA polymerase family B exonuclease" evidence="17">
    <location>
        <begin position="4090"/>
        <end position="4205"/>
    </location>
</feature>
<feature type="region of interest" description="Disordered" evidence="15">
    <location>
        <begin position="2223"/>
        <end position="2247"/>
    </location>
</feature>
<dbReference type="GO" id="GO:0000724">
    <property type="term" value="P:double-strand break repair via homologous recombination"/>
    <property type="evidence" value="ECO:0007669"/>
    <property type="project" value="TreeGrafter"/>
</dbReference>
<feature type="compositionally biased region" description="Polar residues" evidence="15">
    <location>
        <begin position="3294"/>
        <end position="3329"/>
    </location>
</feature>
<evidence type="ECO:0000256" key="11">
    <source>
        <dbReference type="ARBA" id="ARBA00023004"/>
    </source>
</evidence>
<dbReference type="GO" id="GO:0003677">
    <property type="term" value="F:DNA binding"/>
    <property type="evidence" value="ECO:0007669"/>
    <property type="project" value="InterPro"/>
</dbReference>
<dbReference type="Pfam" id="PF03104">
    <property type="entry name" value="DNA_pol_B_exo1"/>
    <property type="match status" value="1"/>
</dbReference>
<feature type="compositionally biased region" description="Polar residues" evidence="15">
    <location>
        <begin position="3769"/>
        <end position="3785"/>
    </location>
</feature>
<feature type="region of interest" description="Disordered" evidence="15">
    <location>
        <begin position="1168"/>
        <end position="1292"/>
    </location>
</feature>
<evidence type="ECO:0000256" key="15">
    <source>
        <dbReference type="SAM" id="MobiDB-lite"/>
    </source>
</evidence>
<keyword evidence="10" id="KW-0239">DNA-directed DNA polymerase</keyword>
<dbReference type="InterPro" id="IPR006172">
    <property type="entry name" value="DNA-dir_DNA_pol_B"/>
</dbReference>
<evidence type="ECO:0000256" key="8">
    <source>
        <dbReference type="ARBA" id="ARBA00022763"/>
    </source>
</evidence>
<keyword evidence="8" id="KW-0227">DNA damage</keyword>
<dbReference type="PANTHER" id="PTHR45812">
    <property type="entry name" value="DNA POLYMERASE ZETA CATALYTIC SUBUNIT"/>
    <property type="match status" value="1"/>
</dbReference>
<feature type="region of interest" description="Disordered" evidence="15">
    <location>
        <begin position="3990"/>
        <end position="4083"/>
    </location>
</feature>
<dbReference type="InterPro" id="IPR042087">
    <property type="entry name" value="DNA_pol_B_thumb"/>
</dbReference>
<feature type="region of interest" description="Disordered" evidence="15">
    <location>
        <begin position="2881"/>
        <end position="2924"/>
    </location>
</feature>
<feature type="compositionally biased region" description="Polar residues" evidence="15">
    <location>
        <begin position="474"/>
        <end position="500"/>
    </location>
</feature>
<dbReference type="FunFam" id="1.10.132.60:FF:000005">
    <property type="entry name" value="Putative DNA polymerase zeta catalytic subunit"/>
    <property type="match status" value="1"/>
</dbReference>
<evidence type="ECO:0000256" key="3">
    <source>
        <dbReference type="ARBA" id="ARBA00012417"/>
    </source>
</evidence>
<evidence type="ECO:0000256" key="5">
    <source>
        <dbReference type="ARBA" id="ARBA00022679"/>
    </source>
</evidence>
<feature type="compositionally biased region" description="Low complexity" evidence="15">
    <location>
        <begin position="1212"/>
        <end position="1223"/>
    </location>
</feature>
<evidence type="ECO:0000256" key="4">
    <source>
        <dbReference type="ARBA" id="ARBA00021589"/>
    </source>
</evidence>
<dbReference type="PROSITE" id="PS00116">
    <property type="entry name" value="DNA_POLYMERASE_B"/>
    <property type="match status" value="1"/>
</dbReference>
<evidence type="ECO:0000256" key="6">
    <source>
        <dbReference type="ARBA" id="ARBA00022695"/>
    </source>
</evidence>
<dbReference type="GO" id="GO:0016035">
    <property type="term" value="C:zeta DNA polymerase complex"/>
    <property type="evidence" value="ECO:0007669"/>
    <property type="project" value="InterPro"/>
</dbReference>
<feature type="compositionally biased region" description="Polar residues" evidence="15">
    <location>
        <begin position="3202"/>
        <end position="3214"/>
    </location>
</feature>
<dbReference type="FunFam" id="3.30.420.10:FF:000024">
    <property type="entry name" value="DNA polymerase zeta catalytic subunit"/>
    <property type="match status" value="1"/>
</dbReference>
<keyword evidence="19" id="KW-1185">Reference proteome</keyword>
<feature type="region of interest" description="Disordered" evidence="15">
    <location>
        <begin position="805"/>
        <end position="825"/>
    </location>
</feature>
<feature type="compositionally biased region" description="Basic and acidic residues" evidence="15">
    <location>
        <begin position="3468"/>
        <end position="3503"/>
    </location>
</feature>
<dbReference type="Gene3D" id="3.30.420.10">
    <property type="entry name" value="Ribonuclease H-like superfamily/Ribonuclease H"/>
    <property type="match status" value="1"/>
</dbReference>
<feature type="region of interest" description="Disordered" evidence="15">
    <location>
        <begin position="2459"/>
        <end position="2479"/>
    </location>
</feature>
<feature type="region of interest" description="Disordered" evidence="15">
    <location>
        <begin position="2657"/>
        <end position="2708"/>
    </location>
</feature>
<keyword evidence="9" id="KW-0862">Zinc</keyword>
<dbReference type="GO" id="GO:0042276">
    <property type="term" value="P:error-prone translesion synthesis"/>
    <property type="evidence" value="ECO:0007669"/>
    <property type="project" value="TreeGrafter"/>
</dbReference>
<feature type="compositionally biased region" description="Polar residues" evidence="15">
    <location>
        <begin position="424"/>
        <end position="462"/>
    </location>
</feature>
<feature type="compositionally biased region" description="Basic residues" evidence="15">
    <location>
        <begin position="1239"/>
        <end position="1255"/>
    </location>
</feature>
<dbReference type="GO" id="GO:0005634">
    <property type="term" value="C:nucleus"/>
    <property type="evidence" value="ECO:0007669"/>
    <property type="project" value="TreeGrafter"/>
</dbReference>
<dbReference type="SUPFAM" id="SSF56672">
    <property type="entry name" value="DNA/RNA polymerases"/>
    <property type="match status" value="1"/>
</dbReference>
<dbReference type="SUPFAM" id="SSF53098">
    <property type="entry name" value="Ribonuclease H-like"/>
    <property type="match status" value="1"/>
</dbReference>
<feature type="compositionally biased region" description="Basic and acidic residues" evidence="15">
    <location>
        <begin position="1625"/>
        <end position="1635"/>
    </location>
</feature>
<feature type="compositionally biased region" description="Polar residues" evidence="15">
    <location>
        <begin position="1552"/>
        <end position="1569"/>
    </location>
</feature>
<feature type="compositionally biased region" description="Polar residues" evidence="15">
    <location>
        <begin position="3842"/>
        <end position="3856"/>
    </location>
</feature>
<feature type="region of interest" description="Disordered" evidence="15">
    <location>
        <begin position="113"/>
        <end position="140"/>
    </location>
</feature>
<dbReference type="Gene3D" id="1.10.132.60">
    <property type="entry name" value="DNA polymerase family B, C-terminal domain"/>
    <property type="match status" value="1"/>
</dbReference>
<name>A0AAE1DKN7_9GAST</name>
<proteinExistence type="inferred from homology"/>
<feature type="domain" description="DNA-directed DNA polymerase family B multifunctional" evidence="16">
    <location>
        <begin position="4272"/>
        <end position="4722"/>
    </location>
</feature>
<feature type="region of interest" description="Disordered" evidence="15">
    <location>
        <begin position="1024"/>
        <end position="1069"/>
    </location>
</feature>
<feature type="compositionally biased region" description="Polar residues" evidence="15">
    <location>
        <begin position="3740"/>
        <end position="3762"/>
    </location>
</feature>
<feature type="compositionally biased region" description="Basic and acidic residues" evidence="15">
    <location>
        <begin position="300"/>
        <end position="318"/>
    </location>
</feature>
<feature type="region of interest" description="Disordered" evidence="15">
    <location>
        <begin position="396"/>
        <end position="683"/>
    </location>
</feature>
<feature type="compositionally biased region" description="Polar residues" evidence="15">
    <location>
        <begin position="606"/>
        <end position="631"/>
    </location>
</feature>
<feature type="compositionally biased region" description="Polar residues" evidence="15">
    <location>
        <begin position="3993"/>
        <end position="4027"/>
    </location>
</feature>
<feature type="compositionally biased region" description="Polar residues" evidence="15">
    <location>
        <begin position="1043"/>
        <end position="1069"/>
    </location>
</feature>
<keyword evidence="5" id="KW-0808">Transferase</keyword>
<evidence type="ECO:0000313" key="18">
    <source>
        <dbReference type="EMBL" id="KAK3773325.1"/>
    </source>
</evidence>
<feature type="region of interest" description="Disordered" evidence="15">
    <location>
        <begin position="914"/>
        <end position="985"/>
    </location>
</feature>
<feature type="region of interest" description="Disordered" evidence="15">
    <location>
        <begin position="711"/>
        <end position="789"/>
    </location>
</feature>
<feature type="region of interest" description="Disordered" evidence="15">
    <location>
        <begin position="860"/>
        <end position="882"/>
    </location>
</feature>
<dbReference type="Gene3D" id="3.90.1600.10">
    <property type="entry name" value="Palm domain of DNA polymerase"/>
    <property type="match status" value="1"/>
</dbReference>
<feature type="compositionally biased region" description="Low complexity" evidence="15">
    <location>
        <begin position="3716"/>
        <end position="3733"/>
    </location>
</feature>
<feature type="compositionally biased region" description="Low complexity" evidence="15">
    <location>
        <begin position="642"/>
        <end position="656"/>
    </location>
</feature>
<dbReference type="PANTHER" id="PTHR45812:SF1">
    <property type="entry name" value="DNA POLYMERASE ZETA CATALYTIC SUBUNIT"/>
    <property type="match status" value="1"/>
</dbReference>
<dbReference type="SMART" id="SM00486">
    <property type="entry name" value="POLBc"/>
    <property type="match status" value="1"/>
</dbReference>
<evidence type="ECO:0000259" key="17">
    <source>
        <dbReference type="Pfam" id="PF03104"/>
    </source>
</evidence>
<dbReference type="EC" id="2.7.7.7" evidence="3"/>
<dbReference type="InterPro" id="IPR012337">
    <property type="entry name" value="RNaseH-like_sf"/>
</dbReference>
<feature type="region of interest" description="Disordered" evidence="15">
    <location>
        <begin position="1363"/>
        <end position="1464"/>
    </location>
</feature>
<feature type="compositionally biased region" description="Polar residues" evidence="15">
    <location>
        <begin position="2459"/>
        <end position="2471"/>
    </location>
</feature>
<dbReference type="GO" id="GO:0046872">
    <property type="term" value="F:metal ion binding"/>
    <property type="evidence" value="ECO:0007669"/>
    <property type="project" value="UniProtKB-KW"/>
</dbReference>
<feature type="compositionally biased region" description="Low complexity" evidence="15">
    <location>
        <begin position="1430"/>
        <end position="1458"/>
    </location>
</feature>
<feature type="compositionally biased region" description="Low complexity" evidence="15">
    <location>
        <begin position="403"/>
        <end position="417"/>
    </location>
</feature>
<keyword evidence="11" id="KW-0408">Iron</keyword>
<dbReference type="Pfam" id="PF00136">
    <property type="entry name" value="DNA_pol_B"/>
    <property type="match status" value="1"/>
</dbReference>
<evidence type="ECO:0000313" key="19">
    <source>
        <dbReference type="Proteomes" id="UP001283361"/>
    </source>
</evidence>
<accession>A0AAE1DKN7</accession>
<evidence type="ECO:0000256" key="7">
    <source>
        <dbReference type="ARBA" id="ARBA00022723"/>
    </source>
</evidence>
<feature type="compositionally biased region" description="Polar residues" evidence="15">
    <location>
        <begin position="665"/>
        <end position="681"/>
    </location>
</feature>
<evidence type="ECO:0000256" key="13">
    <source>
        <dbReference type="ARBA" id="ARBA00023204"/>
    </source>
</evidence>
<dbReference type="InterPro" id="IPR043502">
    <property type="entry name" value="DNA/RNA_pol_sf"/>
</dbReference>
<dbReference type="InterPro" id="IPR006133">
    <property type="entry name" value="DNA-dir_DNA_pol_B_exonuc"/>
</dbReference>
<feature type="compositionally biased region" description="Basic and acidic residues" evidence="15">
    <location>
        <begin position="741"/>
        <end position="761"/>
    </location>
</feature>
<feature type="region of interest" description="Disordered" evidence="15">
    <location>
        <begin position="1489"/>
        <end position="1516"/>
    </location>
</feature>
<feature type="compositionally biased region" description="Polar residues" evidence="15">
    <location>
        <begin position="1083"/>
        <end position="1092"/>
    </location>
</feature>
<feature type="region of interest" description="Disordered" evidence="15">
    <location>
        <begin position="3294"/>
        <end position="3335"/>
    </location>
</feature>
<dbReference type="InterPro" id="IPR036397">
    <property type="entry name" value="RNaseH_sf"/>
</dbReference>
<dbReference type="InterPro" id="IPR023211">
    <property type="entry name" value="DNA_pol_palm_dom_sf"/>
</dbReference>
<evidence type="ECO:0000256" key="10">
    <source>
        <dbReference type="ARBA" id="ARBA00022932"/>
    </source>
</evidence>
<protein>
    <recommendedName>
        <fullName evidence="4">DNA polymerase zeta catalytic subunit</fullName>
        <ecNumber evidence="3">2.7.7.7</ecNumber>
    </recommendedName>
</protein>
<feature type="compositionally biased region" description="Basic residues" evidence="15">
    <location>
        <begin position="2661"/>
        <end position="2674"/>
    </location>
</feature>
<feature type="compositionally biased region" description="Polar residues" evidence="15">
    <location>
        <begin position="727"/>
        <end position="740"/>
    </location>
</feature>
<evidence type="ECO:0000256" key="14">
    <source>
        <dbReference type="ARBA" id="ARBA00049244"/>
    </source>
</evidence>
<keyword evidence="7" id="KW-0479">Metal-binding</keyword>
<dbReference type="InterPro" id="IPR030559">
    <property type="entry name" value="PolZ_Rev3"/>
</dbReference>
<feature type="region of interest" description="Disordered" evidence="15">
    <location>
        <begin position="2586"/>
        <end position="2610"/>
    </location>
</feature>
<gene>
    <name evidence="18" type="ORF">RRG08_023210</name>
</gene>
<feature type="compositionally biased region" description="Polar residues" evidence="15">
    <location>
        <begin position="813"/>
        <end position="823"/>
    </location>
</feature>